<dbReference type="EMBL" id="JACHOR010000004">
    <property type="protein sequence ID" value="MBB5747064.1"/>
    <property type="molecule type" value="Genomic_DNA"/>
</dbReference>
<sequence length="35" mass="3938">MTGQMSKPKRVAAKNLAVPCIMETVEFTFRAPRLD</sequence>
<name>A0A7W9CKC1_9CAUL</name>
<evidence type="ECO:0000313" key="1">
    <source>
        <dbReference type="EMBL" id="MBB5747064.1"/>
    </source>
</evidence>
<comment type="caution">
    <text evidence="1">The sequence shown here is derived from an EMBL/GenBank/DDBJ whole genome shotgun (WGS) entry which is preliminary data.</text>
</comment>
<protein>
    <submittedName>
        <fullName evidence="1">Uncharacterized protein</fullName>
    </submittedName>
</protein>
<dbReference type="Proteomes" id="UP000545037">
    <property type="component" value="Unassembled WGS sequence"/>
</dbReference>
<organism evidence="1 2">
    <name type="scientific">Brevundimonas variabilis</name>
    <dbReference type="NCBI Taxonomy" id="74312"/>
    <lineage>
        <taxon>Bacteria</taxon>
        <taxon>Pseudomonadati</taxon>
        <taxon>Pseudomonadota</taxon>
        <taxon>Alphaproteobacteria</taxon>
        <taxon>Caulobacterales</taxon>
        <taxon>Caulobacteraceae</taxon>
        <taxon>Brevundimonas</taxon>
    </lineage>
</organism>
<keyword evidence="2" id="KW-1185">Reference proteome</keyword>
<proteinExistence type="predicted"/>
<dbReference type="AlphaFoldDB" id="A0A7W9CKC1"/>
<evidence type="ECO:0000313" key="2">
    <source>
        <dbReference type="Proteomes" id="UP000545037"/>
    </source>
</evidence>
<gene>
    <name evidence="1" type="ORF">GGR13_002671</name>
</gene>
<reference evidence="1 2" key="1">
    <citation type="submission" date="2020-08" db="EMBL/GenBank/DDBJ databases">
        <title>Genomic Encyclopedia of Type Strains, Phase IV (KMG-IV): sequencing the most valuable type-strain genomes for metagenomic binning, comparative biology and taxonomic classification.</title>
        <authorList>
            <person name="Goeker M."/>
        </authorList>
    </citation>
    <scope>NUCLEOTIDE SEQUENCE [LARGE SCALE GENOMIC DNA]</scope>
    <source>
        <strain evidence="1 2">DSM 4737</strain>
    </source>
</reference>
<accession>A0A7W9CKC1</accession>